<dbReference type="InterPro" id="IPR037523">
    <property type="entry name" value="VOC_core"/>
</dbReference>
<dbReference type="PROSITE" id="PS51819">
    <property type="entry name" value="VOC"/>
    <property type="match status" value="1"/>
</dbReference>
<keyword evidence="3" id="KW-1185">Reference proteome</keyword>
<reference evidence="2" key="1">
    <citation type="journal article" date="2014" name="Int. J. Syst. Evol. Microbiol.">
        <title>Complete genome sequence of Corynebacterium casei LMG S-19264T (=DSM 44701T), isolated from a smear-ripened cheese.</title>
        <authorList>
            <consortium name="US DOE Joint Genome Institute (JGI-PGF)"/>
            <person name="Walter F."/>
            <person name="Albersmeier A."/>
            <person name="Kalinowski J."/>
            <person name="Ruckert C."/>
        </authorList>
    </citation>
    <scope>NUCLEOTIDE SEQUENCE</scope>
    <source>
        <strain evidence="2">JCM 3091</strain>
    </source>
</reference>
<dbReference type="EMBL" id="BMQC01000001">
    <property type="protein sequence ID" value="GGK15606.1"/>
    <property type="molecule type" value="Genomic_DNA"/>
</dbReference>
<dbReference type="AlphaFoldDB" id="A0A8J3FG66"/>
<sequence>MALSARMVTIDCRDPRSLAAFWTAATGYAVAGDHDGFVLLAPAAGDGVRIGLQQVPEPRAGKNRVHIDFHADDRAAELARLAALGATVHGAHSVPGLSWTVVTDPEGNEFCVAQGD</sequence>
<dbReference type="InterPro" id="IPR041581">
    <property type="entry name" value="Glyoxalase_6"/>
</dbReference>
<accession>A0A8J3FG66</accession>
<evidence type="ECO:0000313" key="2">
    <source>
        <dbReference type="EMBL" id="GGK15606.1"/>
    </source>
</evidence>
<dbReference type="Pfam" id="PF18029">
    <property type="entry name" value="Glyoxalase_6"/>
    <property type="match status" value="1"/>
</dbReference>
<proteinExistence type="predicted"/>
<dbReference type="PANTHER" id="PTHR35908">
    <property type="entry name" value="HYPOTHETICAL FUSION PROTEIN"/>
    <property type="match status" value="1"/>
</dbReference>
<organism evidence="2 3">
    <name type="scientific">Pilimelia terevasa</name>
    <dbReference type="NCBI Taxonomy" id="53372"/>
    <lineage>
        <taxon>Bacteria</taxon>
        <taxon>Bacillati</taxon>
        <taxon>Actinomycetota</taxon>
        <taxon>Actinomycetes</taxon>
        <taxon>Micromonosporales</taxon>
        <taxon>Micromonosporaceae</taxon>
        <taxon>Pilimelia</taxon>
    </lineage>
</organism>
<dbReference type="SUPFAM" id="SSF54593">
    <property type="entry name" value="Glyoxalase/Bleomycin resistance protein/Dihydroxybiphenyl dioxygenase"/>
    <property type="match status" value="1"/>
</dbReference>
<name>A0A8J3FG66_9ACTN</name>
<dbReference type="InterPro" id="IPR029068">
    <property type="entry name" value="Glyas_Bleomycin-R_OHBP_Dase"/>
</dbReference>
<protein>
    <submittedName>
        <fullName evidence="2">Glyoxalase</fullName>
    </submittedName>
</protein>
<reference evidence="2" key="2">
    <citation type="submission" date="2020-09" db="EMBL/GenBank/DDBJ databases">
        <authorList>
            <person name="Sun Q."/>
            <person name="Ohkuma M."/>
        </authorList>
    </citation>
    <scope>NUCLEOTIDE SEQUENCE</scope>
    <source>
        <strain evidence="2">JCM 3091</strain>
    </source>
</reference>
<dbReference type="PANTHER" id="PTHR35908:SF1">
    <property type="entry name" value="CONSERVED PROTEIN"/>
    <property type="match status" value="1"/>
</dbReference>
<evidence type="ECO:0000259" key="1">
    <source>
        <dbReference type="PROSITE" id="PS51819"/>
    </source>
</evidence>
<evidence type="ECO:0000313" key="3">
    <source>
        <dbReference type="Proteomes" id="UP000662200"/>
    </source>
</evidence>
<dbReference type="Gene3D" id="3.10.180.10">
    <property type="entry name" value="2,3-Dihydroxybiphenyl 1,2-Dioxygenase, domain 1"/>
    <property type="match status" value="1"/>
</dbReference>
<gene>
    <name evidence="2" type="ORF">GCM10010124_05430</name>
</gene>
<dbReference type="CDD" id="cd06587">
    <property type="entry name" value="VOC"/>
    <property type="match status" value="1"/>
</dbReference>
<feature type="domain" description="VOC" evidence="1">
    <location>
        <begin position="4"/>
        <end position="115"/>
    </location>
</feature>
<comment type="caution">
    <text evidence="2">The sequence shown here is derived from an EMBL/GenBank/DDBJ whole genome shotgun (WGS) entry which is preliminary data.</text>
</comment>
<dbReference type="RefSeq" id="WP_189112509.1">
    <property type="nucleotide sequence ID" value="NZ_BMQC01000001.1"/>
</dbReference>
<dbReference type="Proteomes" id="UP000662200">
    <property type="component" value="Unassembled WGS sequence"/>
</dbReference>